<dbReference type="PROSITE" id="PS00028">
    <property type="entry name" value="ZINC_FINGER_C2H2_1"/>
    <property type="match status" value="1"/>
</dbReference>
<keyword evidence="1" id="KW-0863">Zinc-finger</keyword>
<feature type="domain" description="C2H2-type" evidence="4">
    <location>
        <begin position="76"/>
        <end position="103"/>
    </location>
</feature>
<dbReference type="EMBL" id="JAPFFL010000018">
    <property type="protein sequence ID" value="KAJ6672089.1"/>
    <property type="molecule type" value="Genomic_DNA"/>
</dbReference>
<dbReference type="PROSITE" id="PS50157">
    <property type="entry name" value="ZINC_FINGER_C2H2_2"/>
    <property type="match status" value="1"/>
</dbReference>
<feature type="compositionally biased region" description="Polar residues" evidence="3">
    <location>
        <begin position="647"/>
        <end position="662"/>
    </location>
</feature>
<evidence type="ECO:0000259" key="4">
    <source>
        <dbReference type="PROSITE" id="PS50157"/>
    </source>
</evidence>
<reference evidence="5" key="3">
    <citation type="journal article" date="2023" name="Int. J. Mol. Sci.">
        <title>De Novo Assembly and Annotation of 11 Diverse Shrub Willow (Salix) Genomes Reveals Novel Gene Organization in Sex-Linked Regions.</title>
        <authorList>
            <person name="Hyden B."/>
            <person name="Feng K."/>
            <person name="Yates T.B."/>
            <person name="Jawdy S."/>
            <person name="Cereghino C."/>
            <person name="Smart L.B."/>
            <person name="Muchero W."/>
        </authorList>
    </citation>
    <scope>NUCLEOTIDE SEQUENCE [LARGE SCALE GENOMIC DNA]</scope>
    <source>
        <tissue evidence="5">Shoot tip</tissue>
    </source>
</reference>
<keyword evidence="2" id="KW-0175">Coiled coil</keyword>
<evidence type="ECO:0000256" key="3">
    <source>
        <dbReference type="SAM" id="MobiDB-lite"/>
    </source>
</evidence>
<evidence type="ECO:0000313" key="5">
    <source>
        <dbReference type="EMBL" id="KAJ6672089.1"/>
    </source>
</evidence>
<dbReference type="AlphaFoldDB" id="A0A6N2KHB3"/>
<evidence type="ECO:0000256" key="2">
    <source>
        <dbReference type="SAM" id="Coils"/>
    </source>
</evidence>
<feature type="region of interest" description="Disordered" evidence="3">
    <location>
        <begin position="401"/>
        <end position="445"/>
    </location>
</feature>
<name>A0A6N2KHB3_SALVM</name>
<accession>A0A6N2KHB3</accession>
<dbReference type="GO" id="GO:0008270">
    <property type="term" value="F:zinc ion binding"/>
    <property type="evidence" value="ECO:0007669"/>
    <property type="project" value="UniProtKB-KW"/>
</dbReference>
<dbReference type="InterPro" id="IPR013087">
    <property type="entry name" value="Znf_C2H2_type"/>
</dbReference>
<feature type="region of interest" description="Disordered" evidence="3">
    <location>
        <begin position="317"/>
        <end position="347"/>
    </location>
</feature>
<keyword evidence="7" id="KW-1185">Reference proteome</keyword>
<organism evidence="6">
    <name type="scientific">Salix viminalis</name>
    <name type="common">Common osier</name>
    <name type="synonym">Basket willow</name>
    <dbReference type="NCBI Taxonomy" id="40686"/>
    <lineage>
        <taxon>Eukaryota</taxon>
        <taxon>Viridiplantae</taxon>
        <taxon>Streptophyta</taxon>
        <taxon>Embryophyta</taxon>
        <taxon>Tracheophyta</taxon>
        <taxon>Spermatophyta</taxon>
        <taxon>Magnoliopsida</taxon>
        <taxon>eudicotyledons</taxon>
        <taxon>Gunneridae</taxon>
        <taxon>Pentapetalae</taxon>
        <taxon>rosids</taxon>
        <taxon>fabids</taxon>
        <taxon>Malpighiales</taxon>
        <taxon>Salicaceae</taxon>
        <taxon>Saliceae</taxon>
        <taxon>Salix</taxon>
    </lineage>
</organism>
<dbReference type="PANTHER" id="PTHR36055">
    <property type="entry name" value="C2H2-LIKE ZINC FINGER PROTEIN"/>
    <property type="match status" value="1"/>
</dbReference>
<evidence type="ECO:0000313" key="7">
    <source>
        <dbReference type="Proteomes" id="UP001151529"/>
    </source>
</evidence>
<dbReference type="OrthoDB" id="191139at2759"/>
<dbReference type="PANTHER" id="PTHR36055:SF1">
    <property type="entry name" value="C2H2-LIKE ZINC FINGER PROTEIN"/>
    <property type="match status" value="1"/>
</dbReference>
<evidence type="ECO:0000256" key="1">
    <source>
        <dbReference type="PROSITE-ProRule" id="PRU00042"/>
    </source>
</evidence>
<gene>
    <name evidence="5" type="ORF">OIU85_013439</name>
    <name evidence="6" type="ORF">SVIM_LOCUS62354</name>
</gene>
<feature type="coiled-coil region" evidence="2">
    <location>
        <begin position="272"/>
        <end position="306"/>
    </location>
</feature>
<reference evidence="6" key="1">
    <citation type="submission" date="2019-03" db="EMBL/GenBank/DDBJ databases">
        <authorList>
            <person name="Mank J."/>
            <person name="Almeida P."/>
        </authorList>
    </citation>
    <scope>NUCLEOTIDE SEQUENCE</scope>
    <source>
        <strain evidence="6">78183</strain>
    </source>
</reference>
<sequence length="688" mass="77265">MPVVKPVNSITDVMRPDEGNDSSLDTFIRDTIGKQPLLSFSRPNDNPVQWIQLLHALDQPDYPGWPLLTPLKVQMQKCSKCSREFCSSINYRRHLRVHHRLKRLDKDSAKNRDLLGAFWDKLSEDEGKEILSFKDVTFEEVPGSSIIRSLTTVIRKPGISSLTQSCWRAGSTLLDLVQGRPSRFPLSSEQLFSILDDASEKTFLCGTAVLIQKYIFDGGAGKIGLETKNIVACTSFVVEQKLINAWLAEQDAEALRCQNLLVEEEEAAQRRQVELLERKRQKKLRLKEQKEKEQRLDDKVDDKECIEDTLEAVPQAEQSCPLAISDSDSLGSETLPDDVPSSLEPLQLPRTDEDFDLENHMGCGGGRSMLQGKSYRHVVVAQWHAPLKSQWNHLSYGFHANQNSHAPKPGTKQKHGNQRDFNFKPGTVMNGNRKWSRKPKPEYNGESLKDRVQKEVVTGLDHDKKGEVLIGSISVTLGDCSHDGGNNSDGVRDDCLVEHEILKKKNVQEKHYRPDLVQCGSSRSTVKLWRPVSRNGMKGQMIIENVSRECQHDSIDGKGEDQIFNDSSLRSCAMDNTFGGMENDSLPGRLLPGVMQFTSHEARAFLAERWKEAIAAEHVKLALPPGNQMATNHSLDISKHNDISSAENQSVDVEAQESSTSGADRAKYKTKPDNGVKLKYIPKQRTII</sequence>
<protein>
    <submittedName>
        <fullName evidence="5">C2H2-LIKE ZINC FINGER PROTEIN</fullName>
    </submittedName>
</protein>
<dbReference type="Proteomes" id="UP001151529">
    <property type="component" value="Chromosome 12"/>
</dbReference>
<reference evidence="5" key="2">
    <citation type="submission" date="2022-11" db="EMBL/GenBank/DDBJ databases">
        <authorList>
            <person name="Hyden B.L."/>
            <person name="Feng K."/>
            <person name="Yates T."/>
            <person name="Jawdy S."/>
            <person name="Smart L.B."/>
            <person name="Muchero W."/>
        </authorList>
    </citation>
    <scope>NUCLEOTIDE SEQUENCE</scope>
    <source>
        <tissue evidence="5">Shoot tip</tissue>
    </source>
</reference>
<keyword evidence="1" id="KW-0479">Metal-binding</keyword>
<feature type="region of interest" description="Disordered" evidence="3">
    <location>
        <begin position="647"/>
        <end position="671"/>
    </location>
</feature>
<proteinExistence type="predicted"/>
<dbReference type="EMBL" id="CAADRP010000247">
    <property type="protein sequence ID" value="VFU25658.1"/>
    <property type="molecule type" value="Genomic_DNA"/>
</dbReference>
<keyword evidence="1" id="KW-0862">Zinc</keyword>
<evidence type="ECO:0000313" key="6">
    <source>
        <dbReference type="EMBL" id="VFU25658.1"/>
    </source>
</evidence>